<dbReference type="RefSeq" id="XP_018592094.2">
    <property type="nucleotide sequence ID" value="XM_018736578.2"/>
</dbReference>
<reference evidence="6" key="2">
    <citation type="submission" date="2025-08" db="UniProtKB">
        <authorList>
            <consortium name="Ensembl"/>
        </authorList>
    </citation>
    <scope>IDENTIFICATION</scope>
</reference>
<dbReference type="Proteomes" id="UP000694397">
    <property type="component" value="Chromosome 2"/>
</dbReference>
<evidence type="ECO:0000256" key="4">
    <source>
        <dbReference type="PROSITE-ProRule" id="PRU00134"/>
    </source>
</evidence>
<dbReference type="InterPro" id="IPR053248">
    <property type="entry name" value="Zinc_finger_MYND_domain"/>
</dbReference>
<protein>
    <submittedName>
        <fullName evidence="6">Zinc finger, MYND-type containing 12</fullName>
    </submittedName>
</protein>
<reference evidence="6 7" key="1">
    <citation type="submission" date="2019-04" db="EMBL/GenBank/DDBJ databases">
        <authorList>
            <consortium name="Wellcome Sanger Institute Data Sharing"/>
        </authorList>
    </citation>
    <scope>NUCLEOTIDE SEQUENCE [LARGE SCALE GENOMIC DNA]</scope>
</reference>
<dbReference type="InterPro" id="IPR002893">
    <property type="entry name" value="Znf_MYND"/>
</dbReference>
<dbReference type="Gene3D" id="6.10.140.2220">
    <property type="match status" value="1"/>
</dbReference>
<proteinExistence type="predicted"/>
<dbReference type="GO" id="GO:0008270">
    <property type="term" value="F:zinc ion binding"/>
    <property type="evidence" value="ECO:0007669"/>
    <property type="project" value="UniProtKB-KW"/>
</dbReference>
<dbReference type="OrthoDB" id="3174329at2759"/>
<dbReference type="GeneTree" id="ENSGT00390000004248"/>
<sequence>MVKMMKMAMMINPLALPKGQHKLCELCQKPAHVQCTKCRVTFYCNASHQQADWVGIHQKVCQLLVPLRTAVPFHALQVDRDHHSAQIRQRKEQLIEISRATAQRKLLEGLHMEALPAAQLCLRSAREVFGCSAVELVPAYLLLAEINIGLAYVAEAKEYLTQAEWTALRSPGCSRAVRHQLQRNLGRLYIAEENLEWALFHLANDVYYATEEFGLDSPKTCGGYLLMANVFFIQEKTDIAMSLYTKVASTWHDHLSEVLESHVHSSAAVEDLLDEIRWVEAEGTLHSLLEAQRQSTQEQPYLLALVSHALAVLCLLAGDLAQALEFGRKALSNSQLVPDCSLVEPIQGFLQLAEQRLGERDGSGAGVITDAGDEPSQ</sequence>
<evidence type="ECO:0000313" key="6">
    <source>
        <dbReference type="Ensembl" id="ENSSFOP00015017557.2"/>
    </source>
</evidence>
<evidence type="ECO:0000256" key="3">
    <source>
        <dbReference type="ARBA" id="ARBA00022833"/>
    </source>
</evidence>
<dbReference type="PANTHER" id="PTHR46533:SF1">
    <property type="entry name" value="ZINC FINGER MYND DOMAIN-CONTAINING PROTEIN 12"/>
    <property type="match status" value="1"/>
</dbReference>
<dbReference type="GeneID" id="108924923"/>
<keyword evidence="2 4" id="KW-0863">Zinc-finger</keyword>
<evidence type="ECO:0000313" key="7">
    <source>
        <dbReference type="Proteomes" id="UP000694397"/>
    </source>
</evidence>
<dbReference type="KEGG" id="sfm:108924923"/>
<feature type="domain" description="MYND-type" evidence="5">
    <location>
        <begin position="24"/>
        <end position="61"/>
    </location>
</feature>
<dbReference type="Pfam" id="PF01753">
    <property type="entry name" value="zf-MYND"/>
    <property type="match status" value="1"/>
</dbReference>
<dbReference type="Gene3D" id="1.25.40.10">
    <property type="entry name" value="Tetratricopeptide repeat domain"/>
    <property type="match status" value="1"/>
</dbReference>
<gene>
    <name evidence="6" type="primary">ZMYND12</name>
    <name evidence="6" type="synonym">zmynd12</name>
</gene>
<dbReference type="InterPro" id="IPR011990">
    <property type="entry name" value="TPR-like_helical_dom_sf"/>
</dbReference>
<dbReference type="RefSeq" id="XP_018592095.2">
    <property type="nucleotide sequence ID" value="XM_018736579.2"/>
</dbReference>
<evidence type="ECO:0000259" key="5">
    <source>
        <dbReference type="PROSITE" id="PS50865"/>
    </source>
</evidence>
<organism evidence="6 7">
    <name type="scientific">Scleropages formosus</name>
    <name type="common">Asian bonytongue</name>
    <name type="synonym">Osteoglossum formosum</name>
    <dbReference type="NCBI Taxonomy" id="113540"/>
    <lineage>
        <taxon>Eukaryota</taxon>
        <taxon>Metazoa</taxon>
        <taxon>Chordata</taxon>
        <taxon>Craniata</taxon>
        <taxon>Vertebrata</taxon>
        <taxon>Euteleostomi</taxon>
        <taxon>Actinopterygii</taxon>
        <taxon>Neopterygii</taxon>
        <taxon>Teleostei</taxon>
        <taxon>Osteoglossocephala</taxon>
        <taxon>Osteoglossomorpha</taxon>
        <taxon>Osteoglossiformes</taxon>
        <taxon>Osteoglossidae</taxon>
        <taxon>Scleropages</taxon>
    </lineage>
</organism>
<dbReference type="CTD" id="84217"/>
<dbReference type="PROSITE" id="PS50865">
    <property type="entry name" value="ZF_MYND_2"/>
    <property type="match status" value="1"/>
</dbReference>
<dbReference type="AlphaFoldDB" id="A0A8C9REZ7"/>
<evidence type="ECO:0000256" key="2">
    <source>
        <dbReference type="ARBA" id="ARBA00022771"/>
    </source>
</evidence>
<keyword evidence="3" id="KW-0862">Zinc</keyword>
<accession>A0A8C9REZ7</accession>
<reference evidence="6" key="3">
    <citation type="submission" date="2025-09" db="UniProtKB">
        <authorList>
            <consortium name="Ensembl"/>
        </authorList>
    </citation>
    <scope>IDENTIFICATION</scope>
</reference>
<evidence type="ECO:0000256" key="1">
    <source>
        <dbReference type="ARBA" id="ARBA00022723"/>
    </source>
</evidence>
<dbReference type="SUPFAM" id="SSF144232">
    <property type="entry name" value="HIT/MYND zinc finger-like"/>
    <property type="match status" value="1"/>
</dbReference>
<dbReference type="SUPFAM" id="SSF48452">
    <property type="entry name" value="TPR-like"/>
    <property type="match status" value="1"/>
</dbReference>
<dbReference type="Ensembl" id="ENSSFOT00015017757.2">
    <property type="protein sequence ID" value="ENSSFOP00015017557.2"/>
    <property type="gene ID" value="ENSSFOG00015011304.2"/>
</dbReference>
<keyword evidence="1" id="KW-0479">Metal-binding</keyword>
<dbReference type="PANTHER" id="PTHR46533">
    <property type="entry name" value="ZINC FINGER MYND DOMAIN-CONTAINING PROTEIN 12"/>
    <property type="match status" value="1"/>
</dbReference>
<name>A0A8C9REZ7_SCLFO</name>
<keyword evidence="7" id="KW-1185">Reference proteome</keyword>